<name>A0A8H5YNI0_9HYPO</name>
<comment type="caution">
    <text evidence="1">The sequence shown here is derived from an EMBL/GenBank/DDBJ whole genome shotgun (WGS) entry which is preliminary data.</text>
</comment>
<keyword evidence="2" id="KW-1185">Reference proteome</keyword>
<accession>A0A8H5YNI0</accession>
<protein>
    <submittedName>
        <fullName evidence="1">Uncharacterized protein</fullName>
    </submittedName>
</protein>
<organism evidence="1 2">
    <name type="scientific">Fusarium mundagurra</name>
    <dbReference type="NCBI Taxonomy" id="1567541"/>
    <lineage>
        <taxon>Eukaryota</taxon>
        <taxon>Fungi</taxon>
        <taxon>Dikarya</taxon>
        <taxon>Ascomycota</taxon>
        <taxon>Pezizomycotina</taxon>
        <taxon>Sordariomycetes</taxon>
        <taxon>Hypocreomycetidae</taxon>
        <taxon>Hypocreales</taxon>
        <taxon>Nectriaceae</taxon>
        <taxon>Fusarium</taxon>
        <taxon>Fusarium fujikuroi species complex</taxon>
    </lineage>
</organism>
<dbReference type="EMBL" id="JAAOAN010000243">
    <property type="protein sequence ID" value="KAF5714460.1"/>
    <property type="molecule type" value="Genomic_DNA"/>
</dbReference>
<dbReference type="Proteomes" id="UP000544331">
    <property type="component" value="Unassembled WGS sequence"/>
</dbReference>
<gene>
    <name evidence="1" type="ORF">FMUND_7403</name>
</gene>
<evidence type="ECO:0000313" key="2">
    <source>
        <dbReference type="Proteomes" id="UP000544331"/>
    </source>
</evidence>
<proteinExistence type="predicted"/>
<dbReference type="AlphaFoldDB" id="A0A8H5YNI0"/>
<evidence type="ECO:0000313" key="1">
    <source>
        <dbReference type="EMBL" id="KAF5714460.1"/>
    </source>
</evidence>
<reference evidence="1 2" key="1">
    <citation type="submission" date="2020-05" db="EMBL/GenBank/DDBJ databases">
        <title>Identification and distribution of gene clusters putatively required for synthesis of sphingolipid metabolism inhibitors in phylogenetically diverse species of the filamentous fungus Fusarium.</title>
        <authorList>
            <person name="Kim H.-S."/>
            <person name="Busman M."/>
            <person name="Brown D.W."/>
            <person name="Divon H."/>
            <person name="Uhlig S."/>
            <person name="Proctor R.H."/>
        </authorList>
    </citation>
    <scope>NUCLEOTIDE SEQUENCE [LARGE SCALE GENOMIC DNA]</scope>
    <source>
        <strain evidence="1 2">NRRL 66235</strain>
    </source>
</reference>
<sequence>MDDALQPQTLTAVVQVHAQNRQRIRPSARPPPQRFIALVVFLDAYRSSLLEALVIPDVGMSIMSPLDCQKLGEWLLIGREYSPNTAKDKAMYNYFVGMFGLLNAGGNESAANTHWIWRLLVASLI</sequence>